<protein>
    <recommendedName>
        <fullName evidence="3">Endonuclease/exonuclease/phosphatase domain-containing protein</fullName>
    </recommendedName>
</protein>
<dbReference type="EMBL" id="NEVH01016950">
    <property type="protein sequence ID" value="PNF24939.1"/>
    <property type="molecule type" value="Genomic_DNA"/>
</dbReference>
<proteinExistence type="predicted"/>
<gene>
    <name evidence="1" type="ORF">B7P43_G09362</name>
</gene>
<dbReference type="OrthoDB" id="414730at2759"/>
<keyword evidence="2" id="KW-1185">Reference proteome</keyword>
<evidence type="ECO:0000313" key="2">
    <source>
        <dbReference type="Proteomes" id="UP000235965"/>
    </source>
</evidence>
<dbReference type="Gene3D" id="3.60.10.10">
    <property type="entry name" value="Endonuclease/exonuclease/phosphatase"/>
    <property type="match status" value="1"/>
</dbReference>
<dbReference type="PANTHER" id="PTHR47510">
    <property type="entry name" value="REVERSE TRANSCRIPTASE DOMAIN-CONTAINING PROTEIN"/>
    <property type="match status" value="1"/>
</dbReference>
<name>A0A2J7Q8N1_9NEOP</name>
<evidence type="ECO:0008006" key="3">
    <source>
        <dbReference type="Google" id="ProtNLM"/>
    </source>
</evidence>
<organism evidence="1 2">
    <name type="scientific">Cryptotermes secundus</name>
    <dbReference type="NCBI Taxonomy" id="105785"/>
    <lineage>
        <taxon>Eukaryota</taxon>
        <taxon>Metazoa</taxon>
        <taxon>Ecdysozoa</taxon>
        <taxon>Arthropoda</taxon>
        <taxon>Hexapoda</taxon>
        <taxon>Insecta</taxon>
        <taxon>Pterygota</taxon>
        <taxon>Neoptera</taxon>
        <taxon>Polyneoptera</taxon>
        <taxon>Dictyoptera</taxon>
        <taxon>Blattodea</taxon>
        <taxon>Blattoidea</taxon>
        <taxon>Termitoidae</taxon>
        <taxon>Kalotermitidae</taxon>
        <taxon>Cryptotermitinae</taxon>
        <taxon>Cryptotermes</taxon>
    </lineage>
</organism>
<accession>A0A2J7Q8N1</accession>
<dbReference type="SUPFAM" id="SSF56219">
    <property type="entry name" value="DNase I-like"/>
    <property type="match status" value="1"/>
</dbReference>
<reference evidence="1 2" key="1">
    <citation type="submission" date="2017-12" db="EMBL/GenBank/DDBJ databases">
        <title>Hemimetabolous genomes reveal molecular basis of termite eusociality.</title>
        <authorList>
            <person name="Harrison M.C."/>
            <person name="Jongepier E."/>
            <person name="Robertson H.M."/>
            <person name="Arning N."/>
            <person name="Bitard-Feildel T."/>
            <person name="Chao H."/>
            <person name="Childers C.P."/>
            <person name="Dinh H."/>
            <person name="Doddapaneni H."/>
            <person name="Dugan S."/>
            <person name="Gowin J."/>
            <person name="Greiner C."/>
            <person name="Han Y."/>
            <person name="Hu H."/>
            <person name="Hughes D.S.T."/>
            <person name="Huylmans A.-K."/>
            <person name="Kemena C."/>
            <person name="Kremer L.P.M."/>
            <person name="Lee S.L."/>
            <person name="Lopez-Ezquerra A."/>
            <person name="Mallet L."/>
            <person name="Monroy-Kuhn J.M."/>
            <person name="Moser A."/>
            <person name="Murali S.C."/>
            <person name="Muzny D.M."/>
            <person name="Otani S."/>
            <person name="Piulachs M.-D."/>
            <person name="Poelchau M."/>
            <person name="Qu J."/>
            <person name="Schaub F."/>
            <person name="Wada-Katsumata A."/>
            <person name="Worley K.C."/>
            <person name="Xie Q."/>
            <person name="Ylla G."/>
            <person name="Poulsen M."/>
            <person name="Gibbs R.A."/>
            <person name="Schal C."/>
            <person name="Richards S."/>
            <person name="Belles X."/>
            <person name="Korb J."/>
            <person name="Bornberg-Bauer E."/>
        </authorList>
    </citation>
    <scope>NUCLEOTIDE SEQUENCE [LARGE SCALE GENOMIC DNA]</scope>
    <source>
        <tissue evidence="1">Whole body</tissue>
    </source>
</reference>
<evidence type="ECO:0000313" key="1">
    <source>
        <dbReference type="EMBL" id="PNF24939.1"/>
    </source>
</evidence>
<comment type="caution">
    <text evidence="1">The sequence shown here is derived from an EMBL/GenBank/DDBJ whole genome shotgun (WGS) entry which is preliminary data.</text>
</comment>
<sequence length="432" mass="49539">MANTNSEVINDSSILLPSNLKGNKKNNDVGINKSSQEYIKRNAPQKCSSLLIYHQNIRGINNKIEELLSQWESKLPHVFCFTEHHLSKPEITCTVITNYNLGAYYCRKSKKSSGVSIYVHHNLQFTPNDLDEYCTDQDIEICAVKLHNFSISTSILTVYRSPTGNFLYFLNILESVLTQIYSASIDIILCGDINVNYLDEAGTKKQKLDSLLASYNLYSIVNFPTRVTNTSATATDNFFIDKHRNEIYSINSLSNGLSDHDAQILSLRNLKFPNSPNYFINERDINESTILDFKLNLNCETWADVFAVEEDVNLMFNNFLNNYLIIFNHSFPYKKYSSIQKDKAWLTTGIKISCARKRQLFVLSRNTDNPEIIRYYKKYCKILSDIIKLAKKYHYNKLITNSKNKIKNTWSIIRSVTKSGSNVISSISTDGK</sequence>
<dbReference type="AlphaFoldDB" id="A0A2J7Q8N1"/>
<dbReference type="InterPro" id="IPR036691">
    <property type="entry name" value="Endo/exonu/phosph_ase_sf"/>
</dbReference>
<dbReference type="InParanoid" id="A0A2J7Q8N1"/>
<dbReference type="PANTHER" id="PTHR47510:SF3">
    <property type="entry name" value="ENDO_EXONUCLEASE_PHOSPHATASE DOMAIN-CONTAINING PROTEIN"/>
    <property type="match status" value="1"/>
</dbReference>
<dbReference type="Proteomes" id="UP000235965">
    <property type="component" value="Unassembled WGS sequence"/>
</dbReference>